<sequence length="95" mass="10472">MTQARKTATKAKDGLVEGVSLDQIRDVPTDEEHKAKAAQEKKNYDLSDAVKVQTTSGGNMYDPEGDQWITGRLNLAANTDWLKRQIAAGKIELVK</sequence>
<name>A0A2X1UUE2_9BURK</name>
<proteinExistence type="predicted"/>
<dbReference type="EMBL" id="UATH01000001">
    <property type="protein sequence ID" value="SPY08031.1"/>
    <property type="molecule type" value="Genomic_DNA"/>
</dbReference>
<dbReference type="RefSeq" id="WP_048769161.1">
    <property type="nucleotide sequence ID" value="NZ_JVJW01000019.1"/>
</dbReference>
<dbReference type="AlphaFoldDB" id="A0A2X1UUE2"/>
<accession>A0A2X1UUE2</accession>
<organism evidence="1 2">
    <name type="scientific">Oligella urethralis</name>
    <dbReference type="NCBI Taxonomy" id="90245"/>
    <lineage>
        <taxon>Bacteria</taxon>
        <taxon>Pseudomonadati</taxon>
        <taxon>Pseudomonadota</taxon>
        <taxon>Betaproteobacteria</taxon>
        <taxon>Burkholderiales</taxon>
        <taxon>Alcaligenaceae</taxon>
        <taxon>Oligella</taxon>
    </lineage>
</organism>
<evidence type="ECO:0000313" key="1">
    <source>
        <dbReference type="EMBL" id="SPY08031.1"/>
    </source>
</evidence>
<dbReference type="Proteomes" id="UP000250242">
    <property type="component" value="Unassembled WGS sequence"/>
</dbReference>
<protein>
    <submittedName>
        <fullName evidence="1">Uncharacterized protein</fullName>
    </submittedName>
</protein>
<reference evidence="1 2" key="1">
    <citation type="submission" date="2018-06" db="EMBL/GenBank/DDBJ databases">
        <authorList>
            <consortium name="Pathogen Informatics"/>
            <person name="Doyle S."/>
        </authorList>
    </citation>
    <scope>NUCLEOTIDE SEQUENCE [LARGE SCALE GENOMIC DNA]</scope>
    <source>
        <strain evidence="1 2">NCTC11009</strain>
    </source>
</reference>
<evidence type="ECO:0000313" key="2">
    <source>
        <dbReference type="Proteomes" id="UP000250242"/>
    </source>
</evidence>
<gene>
    <name evidence="1" type="ORF">NCTC11009_01248</name>
</gene>